<dbReference type="EMBL" id="CM042890">
    <property type="protein sequence ID" value="KAI4312731.1"/>
    <property type="molecule type" value="Genomic_DNA"/>
</dbReference>
<accession>A0ACB9LN09</accession>
<gene>
    <name evidence="1" type="ORF">MLD38_037529</name>
</gene>
<proteinExistence type="predicted"/>
<comment type="caution">
    <text evidence="1">The sequence shown here is derived from an EMBL/GenBank/DDBJ whole genome shotgun (WGS) entry which is preliminary data.</text>
</comment>
<evidence type="ECO:0000313" key="2">
    <source>
        <dbReference type="Proteomes" id="UP001057402"/>
    </source>
</evidence>
<protein>
    <submittedName>
        <fullName evidence="1">Uncharacterized protein</fullName>
    </submittedName>
</protein>
<name>A0ACB9LN09_9MYRT</name>
<dbReference type="Proteomes" id="UP001057402">
    <property type="component" value="Chromosome 11"/>
</dbReference>
<reference evidence="2" key="1">
    <citation type="journal article" date="2023" name="Front. Plant Sci.">
        <title>Chromosomal-level genome assembly of Melastoma candidum provides insights into trichome evolution.</title>
        <authorList>
            <person name="Zhong Y."/>
            <person name="Wu W."/>
            <person name="Sun C."/>
            <person name="Zou P."/>
            <person name="Liu Y."/>
            <person name="Dai S."/>
            <person name="Zhou R."/>
        </authorList>
    </citation>
    <scope>NUCLEOTIDE SEQUENCE [LARGE SCALE GENOMIC DNA]</scope>
</reference>
<organism evidence="1 2">
    <name type="scientific">Melastoma candidum</name>
    <dbReference type="NCBI Taxonomy" id="119954"/>
    <lineage>
        <taxon>Eukaryota</taxon>
        <taxon>Viridiplantae</taxon>
        <taxon>Streptophyta</taxon>
        <taxon>Embryophyta</taxon>
        <taxon>Tracheophyta</taxon>
        <taxon>Spermatophyta</taxon>
        <taxon>Magnoliopsida</taxon>
        <taxon>eudicotyledons</taxon>
        <taxon>Gunneridae</taxon>
        <taxon>Pentapetalae</taxon>
        <taxon>rosids</taxon>
        <taxon>malvids</taxon>
        <taxon>Myrtales</taxon>
        <taxon>Melastomataceae</taxon>
        <taxon>Melastomatoideae</taxon>
        <taxon>Melastomateae</taxon>
        <taxon>Melastoma</taxon>
    </lineage>
</organism>
<sequence length="639" mass="71261">MVTVHHSQDGGFFDVCAPFVCGGINFSFPFSNLSMTGLPLICGIQGYQITCDPSDVPHLMVGRSLYRVESLNPFQRIITLVNTQLIEDLSSGSCDYLQESLVLPPLSPASGIGYNLSRPGWSIELSFYFCNPNGARDLPRDFLNSQVINYACSVDCCEKRMVYLDRNTIQTSRERELGYGNSTPNQVFECQLVNVPGSDNLGLADSLLQINGTDQRRSNLRDGLNNRGFSLTWPSIPECDICQQMNGRCGYDITIDSITCFYQGGPLNNNVPEKKTTSRKRIIIIGAASGSSLLVTMAALLLLWKKILHVQGDNTRYNGPDAEELIRTCRSTLLINYSFKDVKKMTVNFKHKVGEGGYGKVYRGRLTDGRVVAVKMLDKLNNESQDFVNEVGTIGRIHHLNIIRLLGFCYEGVKRALVYEYMPNRSLGYYLREGGCVSLSVNRLEEIALGIARGIQYLHMGCESRILHLDIKPHNVLLDEEFIPKISDFGLAKMHSRQKSAISMSGARGTVGFIAPELFLRNFGNPSHKSDVYSFGMLLIDMVGLRMHKVNTNAPSSESYFPTWIYDKVTEDQKHNELGDSATAITRKLSMIALWCIQMNPRDRPSMTEVLEMLSGSARSHPNATEACPIFSTKTGIYS</sequence>
<evidence type="ECO:0000313" key="1">
    <source>
        <dbReference type="EMBL" id="KAI4312731.1"/>
    </source>
</evidence>
<keyword evidence="2" id="KW-1185">Reference proteome</keyword>